<gene>
    <name evidence="1" type="ORF">ACFOZ1_03530</name>
</gene>
<keyword evidence="2" id="KW-1185">Reference proteome</keyword>
<dbReference type="RefSeq" id="WP_390195929.1">
    <property type="nucleotide sequence ID" value="NZ_JBHSDV010000001.1"/>
</dbReference>
<comment type="caution">
    <text evidence="1">The sequence shown here is derived from an EMBL/GenBank/DDBJ whole genome shotgun (WGS) entry which is preliminary data.</text>
</comment>
<proteinExistence type="predicted"/>
<evidence type="ECO:0000313" key="2">
    <source>
        <dbReference type="Proteomes" id="UP001595880"/>
    </source>
</evidence>
<sequence length="130" mass="15415">MERIILFDGICNLCNHSVQFIIKRDPKAKFQFASLQSDIGQKLRKEYNIQDKTDSVVLIEGKNYYVESTAALRIAKQLKGMYPLLYCFIIIPKPIRDLFYRYIAKNRYKWFGKKDSCMLPTKGMKERFKE</sequence>
<dbReference type="InterPro" id="IPR007263">
    <property type="entry name" value="DCC1-like"/>
</dbReference>
<dbReference type="InterPro" id="IPR052927">
    <property type="entry name" value="DCC_oxidoreductase"/>
</dbReference>
<evidence type="ECO:0000313" key="1">
    <source>
        <dbReference type="EMBL" id="MFC4386875.1"/>
    </source>
</evidence>
<accession>A0ABV8VV01</accession>
<protein>
    <submittedName>
        <fullName evidence="1">Thiol-disulfide oxidoreductase DCC family protein</fullName>
    </submittedName>
</protein>
<dbReference type="EMBL" id="JBHSDV010000001">
    <property type="protein sequence ID" value="MFC4386875.1"/>
    <property type="molecule type" value="Genomic_DNA"/>
</dbReference>
<dbReference type="PANTHER" id="PTHR33639">
    <property type="entry name" value="THIOL-DISULFIDE OXIDOREDUCTASE DCC"/>
    <property type="match status" value="1"/>
</dbReference>
<organism evidence="1 2">
    <name type="scientific">Gracilibacillus marinus</name>
    <dbReference type="NCBI Taxonomy" id="630535"/>
    <lineage>
        <taxon>Bacteria</taxon>
        <taxon>Bacillati</taxon>
        <taxon>Bacillota</taxon>
        <taxon>Bacilli</taxon>
        <taxon>Bacillales</taxon>
        <taxon>Bacillaceae</taxon>
        <taxon>Gracilibacillus</taxon>
    </lineage>
</organism>
<name>A0ABV8VV01_9BACI</name>
<dbReference type="Pfam" id="PF04134">
    <property type="entry name" value="DCC1-like"/>
    <property type="match status" value="1"/>
</dbReference>
<dbReference type="Proteomes" id="UP001595880">
    <property type="component" value="Unassembled WGS sequence"/>
</dbReference>
<dbReference type="PANTHER" id="PTHR33639:SF2">
    <property type="entry name" value="DUF393 DOMAIN-CONTAINING PROTEIN"/>
    <property type="match status" value="1"/>
</dbReference>
<reference evidence="2" key="1">
    <citation type="journal article" date="2019" name="Int. J. Syst. Evol. Microbiol.">
        <title>The Global Catalogue of Microorganisms (GCM) 10K type strain sequencing project: providing services to taxonomists for standard genome sequencing and annotation.</title>
        <authorList>
            <consortium name="The Broad Institute Genomics Platform"/>
            <consortium name="The Broad Institute Genome Sequencing Center for Infectious Disease"/>
            <person name="Wu L."/>
            <person name="Ma J."/>
        </authorList>
    </citation>
    <scope>NUCLEOTIDE SEQUENCE [LARGE SCALE GENOMIC DNA]</scope>
    <source>
        <strain evidence="2">KACC 14058</strain>
    </source>
</reference>